<reference evidence="2 3" key="1">
    <citation type="submission" date="2020-04" db="EMBL/GenBank/DDBJ databases">
        <title>Description of novel Gluconacetobacter.</title>
        <authorList>
            <person name="Sombolestani A."/>
        </authorList>
    </citation>
    <scope>NUCLEOTIDE SEQUENCE [LARGE SCALE GENOMIC DNA]</scope>
    <source>
        <strain evidence="2 3">LMG 27802</strain>
    </source>
</reference>
<feature type="repeat" description="TPR" evidence="1">
    <location>
        <begin position="346"/>
        <end position="379"/>
    </location>
</feature>
<dbReference type="AlphaFoldDB" id="A0A7W4PM01"/>
<comment type="caution">
    <text evidence="2">The sequence shown here is derived from an EMBL/GenBank/DDBJ whole genome shotgun (WGS) entry which is preliminary data.</text>
</comment>
<gene>
    <name evidence="2" type="ORF">HLH28_06035</name>
</gene>
<name>A0A7W4PM01_9PROT</name>
<feature type="non-terminal residue" evidence="2">
    <location>
        <position position="629"/>
    </location>
</feature>
<dbReference type="EMBL" id="JABEQM010000003">
    <property type="protein sequence ID" value="MBB2201144.1"/>
    <property type="molecule type" value="Genomic_DNA"/>
</dbReference>
<feature type="repeat" description="TPR" evidence="1">
    <location>
        <begin position="108"/>
        <end position="141"/>
    </location>
</feature>
<evidence type="ECO:0000313" key="3">
    <source>
        <dbReference type="Proteomes" id="UP000578030"/>
    </source>
</evidence>
<organism evidence="2 3">
    <name type="scientific">Gluconacetobacter tumulisoli</name>
    <dbReference type="NCBI Taxonomy" id="1286189"/>
    <lineage>
        <taxon>Bacteria</taxon>
        <taxon>Pseudomonadati</taxon>
        <taxon>Pseudomonadota</taxon>
        <taxon>Alphaproteobacteria</taxon>
        <taxon>Acetobacterales</taxon>
        <taxon>Acetobacteraceae</taxon>
        <taxon>Gluconacetobacter</taxon>
    </lineage>
</organism>
<dbReference type="RefSeq" id="WP_182955954.1">
    <property type="nucleotide sequence ID" value="NZ_JABEQM010000003.1"/>
</dbReference>
<feature type="repeat" description="TPR" evidence="1">
    <location>
        <begin position="176"/>
        <end position="209"/>
    </location>
</feature>
<protein>
    <submittedName>
        <fullName evidence="2">Tetratricopeptide repeat protein</fullName>
    </submittedName>
</protein>
<feature type="repeat" description="TPR" evidence="1">
    <location>
        <begin position="142"/>
        <end position="175"/>
    </location>
</feature>
<dbReference type="InterPro" id="IPR003107">
    <property type="entry name" value="HAT"/>
</dbReference>
<dbReference type="Proteomes" id="UP000578030">
    <property type="component" value="Unassembled WGS sequence"/>
</dbReference>
<dbReference type="Pfam" id="PF13432">
    <property type="entry name" value="TPR_16"/>
    <property type="match status" value="2"/>
</dbReference>
<dbReference type="GO" id="GO:0006396">
    <property type="term" value="P:RNA processing"/>
    <property type="evidence" value="ECO:0007669"/>
    <property type="project" value="InterPro"/>
</dbReference>
<dbReference type="InterPro" id="IPR019734">
    <property type="entry name" value="TPR_rpt"/>
</dbReference>
<dbReference type="SMART" id="SM00028">
    <property type="entry name" value="TPR"/>
    <property type="match status" value="9"/>
</dbReference>
<dbReference type="SMART" id="SM00386">
    <property type="entry name" value="HAT"/>
    <property type="match status" value="3"/>
</dbReference>
<evidence type="ECO:0000313" key="2">
    <source>
        <dbReference type="EMBL" id="MBB2201144.1"/>
    </source>
</evidence>
<dbReference type="PROSITE" id="PS50005">
    <property type="entry name" value="TPR"/>
    <property type="match status" value="6"/>
</dbReference>
<accession>A0A7W4PM01</accession>
<dbReference type="Pfam" id="PF14559">
    <property type="entry name" value="TPR_19"/>
    <property type="match status" value="1"/>
</dbReference>
<keyword evidence="3" id="KW-1185">Reference proteome</keyword>
<feature type="repeat" description="TPR" evidence="1">
    <location>
        <begin position="312"/>
        <end position="345"/>
    </location>
</feature>
<sequence length="629" mass="69958">MNSNSDLSGRISKAQAFLRSGCVADAAEVITESDYSADGPPLLKLVAGRIAIRQNRFDEAEWQFTKGLLQDKNNLGLRRELANLLNAQRRYDEAIYQWHAIAELSSDAGDFQKLAAVFVKLERFDDAIFFLRKALILSPPTSARLHLLGTAFLRSGNFIEAEDAFNKTLELEPSRVDALREYSRLRLKQGDAENAAELLRTVLSIQPDNPRSYRELANALSTARRNVEALVTLGEGIKKCGESAELLRELARATARTGDRLAAMELFGRVLAVNPDDFQASLEFIRQAMMARKFGPAKDMADKLIALHPENPDVHFEYGRVCMETGAPDRAREAFEKALQDKPELHQAHYRLAQLALRASDVARAVEHIGHAVSLDPERVNYRIDRARMNLALNHFDAAKADAEAALVVEPKNLKATQIVNLVREMSDEIPPVHVAIAFLGEVDDVLELRAVMAKAEEGLHEYWIAAPDRFPASIQGARVITAQHDTVEAQLAQLSEAPWMAIEPAVVASSVLARLAGPTIEATLRPLEKIYGRVIFTDAAGQSELTVMRRDLLLFFIDMAEIEGRPVRSLIDENGTMIRTLVVNPQGIMRRLPAPVLEGRDKVFLVSRHGFELYGGGEQFLRGMARVY</sequence>
<feature type="repeat" description="TPR" evidence="1">
    <location>
        <begin position="244"/>
        <end position="277"/>
    </location>
</feature>
<dbReference type="Gene3D" id="1.25.40.10">
    <property type="entry name" value="Tetratricopeptide repeat domain"/>
    <property type="match status" value="2"/>
</dbReference>
<dbReference type="PANTHER" id="PTHR12558">
    <property type="entry name" value="CELL DIVISION CYCLE 16,23,27"/>
    <property type="match status" value="1"/>
</dbReference>
<proteinExistence type="predicted"/>
<keyword evidence="1" id="KW-0802">TPR repeat</keyword>
<dbReference type="InterPro" id="IPR011990">
    <property type="entry name" value="TPR-like_helical_dom_sf"/>
</dbReference>
<dbReference type="SUPFAM" id="SSF48452">
    <property type="entry name" value="TPR-like"/>
    <property type="match status" value="2"/>
</dbReference>
<evidence type="ECO:0000256" key="1">
    <source>
        <dbReference type="PROSITE-ProRule" id="PRU00339"/>
    </source>
</evidence>
<dbReference type="PANTHER" id="PTHR12558:SF13">
    <property type="entry name" value="CELL DIVISION CYCLE PROTEIN 27 HOMOLOG"/>
    <property type="match status" value="1"/>
</dbReference>